<gene>
    <name evidence="7" type="ORF">TRIADDRAFT_53044</name>
</gene>
<feature type="domain" description="T-SNARE coiled-coil homology" evidence="6">
    <location>
        <begin position="26"/>
        <end position="88"/>
    </location>
</feature>
<keyword evidence="2" id="KW-0813">Transport</keyword>
<name>B3RN55_TRIAD</name>
<dbReference type="GO" id="GO:0005737">
    <property type="term" value="C:cytoplasm"/>
    <property type="evidence" value="ECO:0007669"/>
    <property type="project" value="UniProtKB-ARBA"/>
</dbReference>
<dbReference type="OMA" id="KSDTCCY"/>
<keyword evidence="5" id="KW-1133">Transmembrane helix</keyword>
<accession>B3RN55</accession>
<evidence type="ECO:0000256" key="5">
    <source>
        <dbReference type="SAM" id="Phobius"/>
    </source>
</evidence>
<dbReference type="HOGENOM" id="CLU_162778_0_0_1"/>
<dbReference type="OrthoDB" id="428895at2759"/>
<organism evidence="7 8">
    <name type="scientific">Trichoplax adhaerens</name>
    <name type="common">Trichoplax reptans</name>
    <dbReference type="NCBI Taxonomy" id="10228"/>
    <lineage>
        <taxon>Eukaryota</taxon>
        <taxon>Metazoa</taxon>
        <taxon>Placozoa</taxon>
        <taxon>Uniplacotomia</taxon>
        <taxon>Trichoplacea</taxon>
        <taxon>Trichoplacidae</taxon>
        <taxon>Trichoplax</taxon>
    </lineage>
</organism>
<sequence>MSEPYNVSETSDTLPVSNYDLIRQQQQAIKEQDEGLETLSSVIARQKEMGLAIHGEVTDQNALIDDIDDLTAHTTNRIRKETHGLDIIRRKSSTCGLYVIIVVLLLVIIVIASVPAIYQ</sequence>
<dbReference type="Proteomes" id="UP000009022">
    <property type="component" value="Unassembled WGS sequence"/>
</dbReference>
<evidence type="ECO:0000256" key="4">
    <source>
        <dbReference type="ARBA" id="ARBA00023136"/>
    </source>
</evidence>
<evidence type="ECO:0000259" key="6">
    <source>
        <dbReference type="PROSITE" id="PS50192"/>
    </source>
</evidence>
<proteinExistence type="predicted"/>
<dbReference type="CTD" id="6750446"/>
<keyword evidence="5" id="KW-0812">Transmembrane</keyword>
<evidence type="ECO:0000256" key="1">
    <source>
        <dbReference type="ARBA" id="ARBA00004370"/>
    </source>
</evidence>
<dbReference type="GO" id="GO:0016020">
    <property type="term" value="C:membrane"/>
    <property type="evidence" value="ECO:0007669"/>
    <property type="project" value="UniProtKB-SubCell"/>
</dbReference>
<dbReference type="CDD" id="cd15852">
    <property type="entry name" value="SNARE_Syntaxin8"/>
    <property type="match status" value="1"/>
</dbReference>
<dbReference type="RefSeq" id="XP_002109794.1">
    <property type="nucleotide sequence ID" value="XM_002109758.1"/>
</dbReference>
<keyword evidence="8" id="KW-1185">Reference proteome</keyword>
<dbReference type="InterPro" id="IPR045242">
    <property type="entry name" value="Syntaxin"/>
</dbReference>
<evidence type="ECO:0000256" key="2">
    <source>
        <dbReference type="ARBA" id="ARBA00022448"/>
    </source>
</evidence>
<dbReference type="InParanoid" id="B3RN55"/>
<dbReference type="GO" id="GO:0012505">
    <property type="term" value="C:endomembrane system"/>
    <property type="evidence" value="ECO:0007669"/>
    <property type="project" value="UniProtKB-ARBA"/>
</dbReference>
<protein>
    <recommendedName>
        <fullName evidence="6">t-SNARE coiled-coil homology domain-containing protein</fullName>
    </recommendedName>
</protein>
<dbReference type="GeneID" id="6750446"/>
<comment type="subcellular location">
    <subcellularLocation>
        <location evidence="1">Membrane</location>
    </subcellularLocation>
</comment>
<dbReference type="PROSITE" id="PS50192">
    <property type="entry name" value="T_SNARE"/>
    <property type="match status" value="1"/>
</dbReference>
<reference evidence="7 8" key="1">
    <citation type="journal article" date="2008" name="Nature">
        <title>The Trichoplax genome and the nature of placozoans.</title>
        <authorList>
            <person name="Srivastava M."/>
            <person name="Begovic E."/>
            <person name="Chapman J."/>
            <person name="Putnam N.H."/>
            <person name="Hellsten U."/>
            <person name="Kawashima T."/>
            <person name="Kuo A."/>
            <person name="Mitros T."/>
            <person name="Salamov A."/>
            <person name="Carpenter M.L."/>
            <person name="Signorovitch A.Y."/>
            <person name="Moreno M.A."/>
            <person name="Kamm K."/>
            <person name="Grimwood J."/>
            <person name="Schmutz J."/>
            <person name="Shapiro H."/>
            <person name="Grigoriev I.V."/>
            <person name="Buss L.W."/>
            <person name="Schierwater B."/>
            <person name="Dellaporta S.L."/>
            <person name="Rokhsar D.S."/>
        </authorList>
    </citation>
    <scope>NUCLEOTIDE SEQUENCE [LARGE SCALE GENOMIC DNA]</scope>
    <source>
        <strain evidence="7 8">Grell-BS-1999</strain>
    </source>
</reference>
<keyword evidence="3" id="KW-0175">Coiled coil</keyword>
<dbReference type="PANTHER" id="PTHR19957">
    <property type="entry name" value="SYNTAXIN"/>
    <property type="match status" value="1"/>
</dbReference>
<dbReference type="InterPro" id="IPR000727">
    <property type="entry name" value="T_SNARE_dom"/>
</dbReference>
<dbReference type="KEGG" id="tad:TRIADDRAFT_53044"/>
<dbReference type="PhylomeDB" id="B3RN55"/>
<dbReference type="SMART" id="SM00397">
    <property type="entry name" value="t_SNARE"/>
    <property type="match status" value="1"/>
</dbReference>
<dbReference type="SUPFAM" id="SSF58038">
    <property type="entry name" value="SNARE fusion complex"/>
    <property type="match status" value="1"/>
</dbReference>
<dbReference type="AlphaFoldDB" id="B3RN55"/>
<feature type="transmembrane region" description="Helical" evidence="5">
    <location>
        <begin position="97"/>
        <end position="118"/>
    </location>
</feature>
<evidence type="ECO:0000313" key="7">
    <source>
        <dbReference type="EMBL" id="EDV27960.1"/>
    </source>
</evidence>
<dbReference type="InterPro" id="IPR041875">
    <property type="entry name" value="Syntaxin-8_SNARE"/>
</dbReference>
<evidence type="ECO:0000256" key="3">
    <source>
        <dbReference type="ARBA" id="ARBA00023054"/>
    </source>
</evidence>
<dbReference type="Gene3D" id="1.20.5.110">
    <property type="match status" value="1"/>
</dbReference>
<dbReference type="STRING" id="10228.B3RN55"/>
<dbReference type="PANTHER" id="PTHR19957:SF124">
    <property type="entry name" value="SYNTAXIN-8"/>
    <property type="match status" value="1"/>
</dbReference>
<evidence type="ECO:0000313" key="8">
    <source>
        <dbReference type="Proteomes" id="UP000009022"/>
    </source>
</evidence>
<keyword evidence="4 5" id="KW-0472">Membrane</keyword>
<dbReference type="eggNOG" id="KOG3202">
    <property type="taxonomic scope" value="Eukaryota"/>
</dbReference>
<dbReference type="EMBL" id="DS985242">
    <property type="protein sequence ID" value="EDV27960.1"/>
    <property type="molecule type" value="Genomic_DNA"/>
</dbReference>